<keyword evidence="5" id="KW-1185">Reference proteome</keyword>
<dbReference type="AlphaFoldDB" id="A0A963YVC5"/>
<accession>A0A963YVC5</accession>
<dbReference type="GO" id="GO:0018189">
    <property type="term" value="P:pyrroloquinoline quinone biosynthetic process"/>
    <property type="evidence" value="ECO:0007669"/>
    <property type="project" value="UniProtKB-KW"/>
</dbReference>
<evidence type="ECO:0000313" key="5">
    <source>
        <dbReference type="Proteomes" id="UP000708298"/>
    </source>
</evidence>
<name>A0A963YVC5_9PROT</name>
<dbReference type="GO" id="GO:0048038">
    <property type="term" value="F:quinone binding"/>
    <property type="evidence" value="ECO:0007669"/>
    <property type="project" value="InterPro"/>
</dbReference>
<evidence type="ECO:0000256" key="2">
    <source>
        <dbReference type="ARBA" id="ARBA00011741"/>
    </source>
</evidence>
<dbReference type="InterPro" id="IPR008792">
    <property type="entry name" value="PQQD"/>
</dbReference>
<dbReference type="Pfam" id="PF05402">
    <property type="entry name" value="PqqD"/>
    <property type="match status" value="1"/>
</dbReference>
<comment type="pathway">
    <text evidence="1">Cofactor biosynthesis; pyrroloquinoline quinone biosynthesis.</text>
</comment>
<dbReference type="NCBIfam" id="TIGR03859">
    <property type="entry name" value="PQQ_PqqD"/>
    <property type="match status" value="1"/>
</dbReference>
<protein>
    <submittedName>
        <fullName evidence="4">Pyrroloquinoline quinone biosynthesis peptide chaperone PqqD</fullName>
    </submittedName>
</protein>
<reference evidence="4" key="1">
    <citation type="journal article" date="2021" name="Microorganisms">
        <title>Acidisoma silvae sp. nov. and Acidisomacellulosilytica sp. nov., Two Acidophilic Bacteria Isolated from Decaying Wood, Hydrolyzing Cellulose and Producing Poly-3-hydroxybutyrate.</title>
        <authorList>
            <person name="Mieszkin S."/>
            <person name="Pouder E."/>
            <person name="Uroz S."/>
            <person name="Simon-Colin C."/>
            <person name="Alain K."/>
        </authorList>
    </citation>
    <scope>NUCLEOTIDE SEQUENCE</scope>
    <source>
        <strain evidence="4">HW T2.11</strain>
    </source>
</reference>
<keyword evidence="3" id="KW-0884">PQQ biosynthesis</keyword>
<dbReference type="InterPro" id="IPR022479">
    <property type="entry name" value="PqqD_bac"/>
</dbReference>
<evidence type="ECO:0000256" key="3">
    <source>
        <dbReference type="ARBA" id="ARBA00022905"/>
    </source>
</evidence>
<comment type="subunit">
    <text evidence="2">Monomer. Interacts with PqqE.</text>
</comment>
<dbReference type="RefSeq" id="WP_227323480.1">
    <property type="nucleotide sequence ID" value="NZ_JAESVB010000018.1"/>
</dbReference>
<dbReference type="Proteomes" id="UP000708298">
    <property type="component" value="Unassembled WGS sequence"/>
</dbReference>
<reference evidence="4" key="2">
    <citation type="submission" date="2021-01" db="EMBL/GenBank/DDBJ databases">
        <authorList>
            <person name="Mieszkin S."/>
            <person name="Pouder E."/>
            <person name="Alain K."/>
        </authorList>
    </citation>
    <scope>NUCLEOTIDE SEQUENCE</scope>
    <source>
        <strain evidence="4">HW T2.11</strain>
    </source>
</reference>
<proteinExistence type="predicted"/>
<comment type="caution">
    <text evidence="4">The sequence shown here is derived from an EMBL/GenBank/DDBJ whole genome shotgun (WGS) entry which is preliminary data.</text>
</comment>
<sequence length="96" mass="10321">MTIASDSIPAFPRGIKCRFDAARSVWVLLTPERAMMPDESAQAVLSAIDGTRTVSGIVADLAVRFQAPSEVILADVLELLTDLADRGIVIDRRAVP</sequence>
<dbReference type="InterPro" id="IPR041881">
    <property type="entry name" value="PqqD_sf"/>
</dbReference>
<dbReference type="EMBL" id="JAESVB010000018">
    <property type="protein sequence ID" value="MCB8877837.1"/>
    <property type="molecule type" value="Genomic_DNA"/>
</dbReference>
<organism evidence="4 5">
    <name type="scientific">Acidisoma silvae</name>
    <dbReference type="NCBI Taxonomy" id="2802396"/>
    <lineage>
        <taxon>Bacteria</taxon>
        <taxon>Pseudomonadati</taxon>
        <taxon>Pseudomonadota</taxon>
        <taxon>Alphaproteobacteria</taxon>
        <taxon>Acetobacterales</taxon>
        <taxon>Acidocellaceae</taxon>
        <taxon>Acidisoma</taxon>
    </lineage>
</organism>
<evidence type="ECO:0000313" key="4">
    <source>
        <dbReference type="EMBL" id="MCB8877837.1"/>
    </source>
</evidence>
<gene>
    <name evidence="4" type="primary">pqqD</name>
    <name evidence="4" type="ORF">ASILVAE211_21775</name>
</gene>
<dbReference type="Gene3D" id="1.10.10.1150">
    <property type="entry name" value="Coenzyme PQQ synthesis protein D (PqqD)"/>
    <property type="match status" value="1"/>
</dbReference>
<evidence type="ECO:0000256" key="1">
    <source>
        <dbReference type="ARBA" id="ARBA00004886"/>
    </source>
</evidence>